<feature type="compositionally biased region" description="Polar residues" evidence="2">
    <location>
        <begin position="816"/>
        <end position="827"/>
    </location>
</feature>
<name>A0AAD1Y7K0_EUPCR</name>
<feature type="region of interest" description="Disordered" evidence="2">
    <location>
        <begin position="471"/>
        <end position="513"/>
    </location>
</feature>
<feature type="compositionally biased region" description="Basic residues" evidence="2">
    <location>
        <begin position="903"/>
        <end position="917"/>
    </location>
</feature>
<keyword evidence="4" id="KW-1185">Reference proteome</keyword>
<feature type="compositionally biased region" description="Basic and acidic residues" evidence="2">
    <location>
        <begin position="535"/>
        <end position="547"/>
    </location>
</feature>
<comment type="caution">
    <text evidence="3">The sequence shown here is derived from an EMBL/GenBank/DDBJ whole genome shotgun (WGS) entry which is preliminary data.</text>
</comment>
<feature type="compositionally biased region" description="Basic residues" evidence="2">
    <location>
        <begin position="571"/>
        <end position="594"/>
    </location>
</feature>
<accession>A0AAD1Y7K0</accession>
<evidence type="ECO:0000256" key="2">
    <source>
        <dbReference type="SAM" id="MobiDB-lite"/>
    </source>
</evidence>
<evidence type="ECO:0000256" key="1">
    <source>
        <dbReference type="SAM" id="Coils"/>
    </source>
</evidence>
<feature type="region of interest" description="Disordered" evidence="2">
    <location>
        <begin position="903"/>
        <end position="937"/>
    </location>
</feature>
<feature type="compositionally biased region" description="Acidic residues" evidence="2">
    <location>
        <begin position="601"/>
        <end position="611"/>
    </location>
</feature>
<feature type="region of interest" description="Disordered" evidence="2">
    <location>
        <begin position="1666"/>
        <end position="1716"/>
    </location>
</feature>
<sequence length="1716" mass="199735">MDDEIHLKTLKDQLNSLKPVPNFDIDFSDYNSYQFNRTTKNLDLFKEKEVKREIKHPREILPKASTTRDISYMKDIIDRSHYRSVSKIDINEKIKKLGLQALPIGSASSYAKHRRSESVGKLHNQKQIEAQSYPTDIKHLEKLIQFTEPNHRNLAGGRTCQRESCISHNALINGKSPQVHENPDEMSQRKLDEESLMHKLEVWYKKNTDFTYSVVKKSALESKMFSGKRVTLEGMIKANNVKKRGGSKDETMHAIIENSHQENTDKQQSDNKQFGILTLLNDKDHNSYRHKDLGEPTGRREVELLNEWLDQMLHSYVFSKTEIKKDPDKRKEALYHAKLILSICLRDLIRQVSVQCLERGVLIEKVINNYINIFETETRGNMYDLDELQSKHLKDILKLKAEVARNTDKSKHTPEAASQSQFSKFTKINQLEEELEEAKGEIIKLKEEIKKKEAEFSTSVMEFKRRESMMEQMRKTDGRRPIMSESSESESSLDDEQEGIKRKMKRNKIQNLKKEIIHNKKKVGRVDLLNLPSSDDEKVVRKLDNLHEPSSFEEDEERSNEEPVMNLSDSKKKKKSPKKRRHIKSPLSKKKAMRSKTINLDGDEMGMDDEIMTSLRSESVDKISKDPKSPQVRATKKRDTKVNLEMKRKLEDAEYKDLKQRYHEDERDKNYVLNEREAIEEAADKESEGGNELNESIDKLEEEQDLEFKDKVALISHEFMKDIKFLDEEKDATELNSLHKAMIQKVFDCFLENKQELLKKIAGKLASQKDIEEYLSLDSDPDRGEDDTTPRYGQNRKSDASYQSKAGKKRKRTEDTMMQDSKSGMSSKDNDFMENIMDVSHSNYERNDSYDSSPQKNLERKIRKDKSRKRQRDFSKGNDSVRTNLLNIQTTADLISYVKRRQNKRIMRQKRGSKVSKKAGGIVPSRITRRDGGSHPSIRHFGVFQQGGRSIEIQTDDLDILDLRCSEINLTEVYHFDKISACLRKIVIERGVDAEILRQFEYLHKDAIKNRYRSRTSVMGKYGKHLNKQDQFRKNISDVVAKVEVTRYNDALKALINKVKDYEHENAYLEEKRSCMSSQFPLFKESEDDVFNRGWRKGYSAGYTRGNSNGFFKGSIEAQYIGHQKGVEEGMQEGWNFGFDEGFKTGIRKVFRDAREAGIDLSSLELMEYISKEDKIKGLMKNLYTKLTKVFAISERLEASSKLNERFMGYSDRRKRLAVKMGKKNMFKAVTNYFTSKIKTKSHHLLLCEFLYTQCIEKYGNSKLADKKLIQVFAASVYHQKNERVGIFCRALHLSEKRNYSNDILNIYLYILSQFQREYNTRINAIKDDITEGQCDFAPFVKGVEIFKEMFEDKIPMYPKLKLQVDKMMITKSSMKMIDVDKFSNFVIVNYMKYYINLNSPEEIIYNAWTLYEVNYITMNELYVTTELLQPPTILVDIPEESKQVNISKEQFYNLFSEHLKGKTNENIYSHQFKEVMSKVDTFSPRRVKKLFDLSLCNMTIAQFKEEYFGISTILKERLDELYKGKKWRQINRLDVKEVWLNKIHAVSRAIGTVNITLLKISLKLIKESIDFFLKQKRELLGGREDESDEEEVKENTSETGVTKEPQRKVSNTKLSRNITKINDNSGERVSIEQKSSMTSHSIFKMNSNKKGTKLSSTKIKDNIIQNEAQTQLSRGSSVASKARRARKSMSTQKTVMARSGFKNNKMPSFGGANFR</sequence>
<protein>
    <submittedName>
        <fullName evidence="3">Uncharacterized protein</fullName>
    </submittedName>
</protein>
<feature type="compositionally biased region" description="Basic and acidic residues" evidence="2">
    <location>
        <begin position="780"/>
        <end position="789"/>
    </location>
</feature>
<feature type="coiled-coil region" evidence="1">
    <location>
        <begin position="428"/>
        <end position="455"/>
    </location>
</feature>
<reference evidence="3" key="1">
    <citation type="submission" date="2023-07" db="EMBL/GenBank/DDBJ databases">
        <authorList>
            <consortium name="AG Swart"/>
            <person name="Singh M."/>
            <person name="Singh A."/>
            <person name="Seah K."/>
            <person name="Emmerich C."/>
        </authorList>
    </citation>
    <scope>NUCLEOTIDE SEQUENCE</scope>
    <source>
        <strain evidence="3">DP1</strain>
    </source>
</reference>
<feature type="coiled-coil region" evidence="1">
    <location>
        <begin position="641"/>
        <end position="703"/>
    </location>
</feature>
<dbReference type="PANTHER" id="PTHR34894">
    <property type="entry name" value="SAM-DEPENDENT METHYLTRANSFERASE RSMI, CONSERVED SITE"/>
    <property type="match status" value="1"/>
</dbReference>
<keyword evidence="1" id="KW-0175">Coiled coil</keyword>
<feature type="compositionally biased region" description="Acidic residues" evidence="2">
    <location>
        <begin position="487"/>
        <end position="497"/>
    </location>
</feature>
<dbReference type="Proteomes" id="UP001295684">
    <property type="component" value="Unassembled WGS sequence"/>
</dbReference>
<evidence type="ECO:0000313" key="4">
    <source>
        <dbReference type="Proteomes" id="UP001295684"/>
    </source>
</evidence>
<feature type="region of interest" description="Disordered" evidence="2">
    <location>
        <begin position="527"/>
        <end position="641"/>
    </location>
</feature>
<proteinExistence type="predicted"/>
<organism evidence="3 4">
    <name type="scientific">Euplotes crassus</name>
    <dbReference type="NCBI Taxonomy" id="5936"/>
    <lineage>
        <taxon>Eukaryota</taxon>
        <taxon>Sar</taxon>
        <taxon>Alveolata</taxon>
        <taxon>Ciliophora</taxon>
        <taxon>Intramacronucleata</taxon>
        <taxon>Spirotrichea</taxon>
        <taxon>Hypotrichia</taxon>
        <taxon>Euplotida</taxon>
        <taxon>Euplotidae</taxon>
        <taxon>Moneuplotes</taxon>
    </lineage>
</organism>
<gene>
    <name evidence="3" type="ORF">ECRASSUSDP1_LOCUS27445</name>
</gene>
<feature type="coiled-coil region" evidence="1">
    <location>
        <begin position="1045"/>
        <end position="1072"/>
    </location>
</feature>
<feature type="compositionally biased region" description="Basic and acidic residues" evidence="2">
    <location>
        <begin position="471"/>
        <end position="482"/>
    </location>
</feature>
<feature type="region of interest" description="Disordered" evidence="2">
    <location>
        <begin position="1584"/>
        <end position="1611"/>
    </location>
</feature>
<dbReference type="PANTHER" id="PTHR34894:SF5">
    <property type="entry name" value="EF-HAND DOMAIN-CONTAINING PROTEIN"/>
    <property type="match status" value="1"/>
</dbReference>
<feature type="compositionally biased region" description="Basic and acidic residues" evidence="2">
    <location>
        <begin position="618"/>
        <end position="628"/>
    </location>
</feature>
<dbReference type="EMBL" id="CAMPGE010028319">
    <property type="protein sequence ID" value="CAI2385855.1"/>
    <property type="molecule type" value="Genomic_DNA"/>
</dbReference>
<evidence type="ECO:0000313" key="3">
    <source>
        <dbReference type="EMBL" id="CAI2385855.1"/>
    </source>
</evidence>
<feature type="compositionally biased region" description="Polar residues" evidence="2">
    <location>
        <begin position="1666"/>
        <end position="1680"/>
    </location>
</feature>
<feature type="region of interest" description="Disordered" evidence="2">
    <location>
        <begin position="775"/>
        <end position="878"/>
    </location>
</feature>